<sequence>MFILVGGEFQYDLTANSFSCVESFP</sequence>
<proteinExistence type="predicted"/>
<dbReference type="AlphaFoldDB" id="A0A2P2PS99"/>
<protein>
    <submittedName>
        <fullName evidence="1">Uncharacterized protein</fullName>
    </submittedName>
</protein>
<reference evidence="1" key="1">
    <citation type="submission" date="2018-02" db="EMBL/GenBank/DDBJ databases">
        <title>Rhizophora mucronata_Transcriptome.</title>
        <authorList>
            <person name="Meera S.P."/>
            <person name="Sreeshan A."/>
            <person name="Augustine A."/>
        </authorList>
    </citation>
    <scope>NUCLEOTIDE SEQUENCE</scope>
    <source>
        <tissue evidence="1">Leaf</tissue>
    </source>
</reference>
<name>A0A2P2PS99_RHIMU</name>
<dbReference type="EMBL" id="GGEC01077091">
    <property type="protein sequence ID" value="MBX57575.1"/>
    <property type="molecule type" value="Transcribed_RNA"/>
</dbReference>
<accession>A0A2P2PS99</accession>
<organism evidence="1">
    <name type="scientific">Rhizophora mucronata</name>
    <name type="common">Asiatic mangrove</name>
    <dbReference type="NCBI Taxonomy" id="61149"/>
    <lineage>
        <taxon>Eukaryota</taxon>
        <taxon>Viridiplantae</taxon>
        <taxon>Streptophyta</taxon>
        <taxon>Embryophyta</taxon>
        <taxon>Tracheophyta</taxon>
        <taxon>Spermatophyta</taxon>
        <taxon>Magnoliopsida</taxon>
        <taxon>eudicotyledons</taxon>
        <taxon>Gunneridae</taxon>
        <taxon>Pentapetalae</taxon>
        <taxon>rosids</taxon>
        <taxon>fabids</taxon>
        <taxon>Malpighiales</taxon>
        <taxon>Rhizophoraceae</taxon>
        <taxon>Rhizophora</taxon>
    </lineage>
</organism>
<evidence type="ECO:0000313" key="1">
    <source>
        <dbReference type="EMBL" id="MBX57575.1"/>
    </source>
</evidence>